<dbReference type="InParanoid" id="A0A2T3A3E2"/>
<evidence type="ECO:0000256" key="14">
    <source>
        <dbReference type="ARBA" id="ARBA00042401"/>
    </source>
</evidence>
<evidence type="ECO:0000256" key="9">
    <source>
        <dbReference type="ARBA" id="ARBA00022840"/>
    </source>
</evidence>
<evidence type="ECO:0000313" key="17">
    <source>
        <dbReference type="Proteomes" id="UP000241462"/>
    </source>
</evidence>
<dbReference type="PANTHER" id="PTHR46116:SF26">
    <property type="entry name" value="UBIQUITIN-CONJUGATING ENZYME E2 Z"/>
    <property type="match status" value="1"/>
</dbReference>
<dbReference type="CDD" id="cd23809">
    <property type="entry name" value="UBCc_UBE2Z"/>
    <property type="match status" value="1"/>
</dbReference>
<evidence type="ECO:0000256" key="1">
    <source>
        <dbReference type="ARBA" id="ARBA00004123"/>
    </source>
</evidence>
<evidence type="ECO:0000256" key="6">
    <source>
        <dbReference type="ARBA" id="ARBA00022703"/>
    </source>
</evidence>
<sequence>MADQSIIRITKELGELQKNADLSLAVACRDTDVRNIKAIIIGPHETPYEFGFFEFSFKFHREYPRKAPGVSAITTNGGRCRFNPNIYASGRVCLSILGTWRGEPGEEWSAAQGLESILLSIQSLMSSNPYENEPGFEDANGPQDKKYQKEYVQKIRHETLRISVIQRLEQYLQIGPDGKVNVAPASSDDYDVDFESLEGGATFEPFKDLFKRRFLWYYESYLAAIHKASQEVQEGQAFSRMPFEGSGNNMEGVFHYAQLERRLKNIKRVLDEEPVQWAAQGTLPAQQEETVAVNLKRQLAQVRENYKQHSIPHNVELENGNPFVWVFTYFGRPMTNMDGGLFRIRINLSSKFPEEQPRVKFETSLFHLRIASDGTPCYWPPPNKRESMQAHLDAIVEMLEEESPPYDPRTLVHPEAFSLFWGSDTQKKQYRQRLRRSVQASIE</sequence>
<dbReference type="Proteomes" id="UP000241462">
    <property type="component" value="Unassembled WGS sequence"/>
</dbReference>
<keyword evidence="10" id="KW-0539">Nucleus</keyword>
<evidence type="ECO:0000256" key="10">
    <source>
        <dbReference type="ARBA" id="ARBA00023242"/>
    </source>
</evidence>
<keyword evidence="5" id="KW-0808">Transferase</keyword>
<keyword evidence="7" id="KW-0547">Nucleotide-binding</keyword>
<dbReference type="InterPro" id="IPR000608">
    <property type="entry name" value="UBC"/>
</dbReference>
<keyword evidence="9" id="KW-0067">ATP-binding</keyword>
<evidence type="ECO:0000313" key="16">
    <source>
        <dbReference type="EMBL" id="PSR82181.1"/>
    </source>
</evidence>
<keyword evidence="8" id="KW-0833">Ubl conjugation pathway</keyword>
<keyword evidence="16" id="KW-0436">Ligase</keyword>
<dbReference type="GO" id="GO:0061631">
    <property type="term" value="F:ubiquitin conjugating enzyme activity"/>
    <property type="evidence" value="ECO:0007669"/>
    <property type="project" value="UniProtKB-EC"/>
</dbReference>
<dbReference type="GO" id="GO:0005524">
    <property type="term" value="F:ATP binding"/>
    <property type="evidence" value="ECO:0007669"/>
    <property type="project" value="UniProtKB-KW"/>
</dbReference>
<evidence type="ECO:0000259" key="15">
    <source>
        <dbReference type="PROSITE" id="PS50127"/>
    </source>
</evidence>
<evidence type="ECO:0000256" key="3">
    <source>
        <dbReference type="ARBA" id="ARBA00012486"/>
    </source>
</evidence>
<keyword evidence="17" id="KW-1185">Reference proteome</keyword>
<proteinExistence type="predicted"/>
<dbReference type="AlphaFoldDB" id="A0A2T3A3E2"/>
<dbReference type="GO" id="GO:0043066">
    <property type="term" value="P:negative regulation of apoptotic process"/>
    <property type="evidence" value="ECO:0007669"/>
    <property type="project" value="TreeGrafter"/>
</dbReference>
<keyword evidence="6" id="KW-0053">Apoptosis</keyword>
<dbReference type="PROSITE" id="PS50127">
    <property type="entry name" value="UBC_2"/>
    <property type="match status" value="2"/>
</dbReference>
<evidence type="ECO:0000256" key="7">
    <source>
        <dbReference type="ARBA" id="ARBA00022741"/>
    </source>
</evidence>
<reference evidence="16 17" key="1">
    <citation type="journal article" date="2018" name="Mycol. Prog.">
        <title>Coniella lustricola, a new species from submerged detritus.</title>
        <authorList>
            <person name="Raudabaugh D.B."/>
            <person name="Iturriaga T."/>
            <person name="Carver A."/>
            <person name="Mondo S."/>
            <person name="Pangilinan J."/>
            <person name="Lipzen A."/>
            <person name="He G."/>
            <person name="Amirebrahimi M."/>
            <person name="Grigoriev I.V."/>
            <person name="Miller A.N."/>
        </authorList>
    </citation>
    <scope>NUCLEOTIDE SEQUENCE [LARGE SCALE GENOMIC DNA]</scope>
    <source>
        <strain evidence="16 17">B22-T-1</strain>
    </source>
</reference>
<comment type="subcellular location">
    <subcellularLocation>
        <location evidence="2">Cytoplasm</location>
    </subcellularLocation>
    <subcellularLocation>
        <location evidence="1">Nucleus</location>
    </subcellularLocation>
</comment>
<name>A0A2T3A3E2_9PEZI</name>
<dbReference type="OrthoDB" id="1926878at2759"/>
<dbReference type="SMART" id="SM00212">
    <property type="entry name" value="UBCc"/>
    <property type="match status" value="2"/>
</dbReference>
<evidence type="ECO:0000256" key="13">
    <source>
        <dbReference type="ARBA" id="ARBA00042316"/>
    </source>
</evidence>
<dbReference type="GO" id="GO:0006915">
    <property type="term" value="P:apoptotic process"/>
    <property type="evidence" value="ECO:0007669"/>
    <property type="project" value="UniProtKB-KW"/>
</dbReference>
<feature type="domain" description="UBC core" evidence="15">
    <location>
        <begin position="4"/>
        <end position="164"/>
    </location>
</feature>
<dbReference type="Gene3D" id="3.10.110.10">
    <property type="entry name" value="Ubiquitin Conjugating Enzyme"/>
    <property type="match status" value="2"/>
</dbReference>
<dbReference type="GO" id="GO:0004869">
    <property type="term" value="F:cysteine-type endopeptidase inhibitor activity"/>
    <property type="evidence" value="ECO:0007669"/>
    <property type="project" value="TreeGrafter"/>
</dbReference>
<dbReference type="GO" id="GO:0005634">
    <property type="term" value="C:nucleus"/>
    <property type="evidence" value="ECO:0007669"/>
    <property type="project" value="UniProtKB-SubCell"/>
</dbReference>
<feature type="domain" description="UBC core" evidence="15">
    <location>
        <begin position="293"/>
        <end position="443"/>
    </location>
</feature>
<dbReference type="EMBL" id="KZ678485">
    <property type="protein sequence ID" value="PSR82181.1"/>
    <property type="molecule type" value="Genomic_DNA"/>
</dbReference>
<dbReference type="CDD" id="cd00195">
    <property type="entry name" value="UBCc_UEV"/>
    <property type="match status" value="1"/>
</dbReference>
<evidence type="ECO:0000256" key="4">
    <source>
        <dbReference type="ARBA" id="ARBA00022490"/>
    </source>
</evidence>
<dbReference type="EC" id="2.3.2.23" evidence="3"/>
<evidence type="ECO:0000256" key="2">
    <source>
        <dbReference type="ARBA" id="ARBA00004496"/>
    </source>
</evidence>
<evidence type="ECO:0000256" key="11">
    <source>
        <dbReference type="ARBA" id="ARBA00039894"/>
    </source>
</evidence>
<dbReference type="STRING" id="2025994.A0A2T3A3E2"/>
<dbReference type="Pfam" id="PF00179">
    <property type="entry name" value="UQ_con"/>
    <property type="match status" value="2"/>
</dbReference>
<dbReference type="GO" id="GO:0016874">
    <property type="term" value="F:ligase activity"/>
    <property type="evidence" value="ECO:0007669"/>
    <property type="project" value="UniProtKB-KW"/>
</dbReference>
<dbReference type="InterPro" id="IPR016135">
    <property type="entry name" value="UBQ-conjugating_enzyme/RWD"/>
</dbReference>
<dbReference type="PANTHER" id="PTHR46116">
    <property type="entry name" value="(E3-INDEPENDENT) E2 UBIQUITIN-CONJUGATING ENZYME"/>
    <property type="match status" value="1"/>
</dbReference>
<evidence type="ECO:0000256" key="12">
    <source>
        <dbReference type="ARBA" id="ARBA00041798"/>
    </source>
</evidence>
<gene>
    <name evidence="16" type="ORF">BD289DRAFT_438081</name>
</gene>
<evidence type="ECO:0000256" key="5">
    <source>
        <dbReference type="ARBA" id="ARBA00022679"/>
    </source>
</evidence>
<evidence type="ECO:0000256" key="8">
    <source>
        <dbReference type="ARBA" id="ARBA00022786"/>
    </source>
</evidence>
<keyword evidence="4" id="KW-0963">Cytoplasm</keyword>
<dbReference type="GO" id="GO:0005737">
    <property type="term" value="C:cytoplasm"/>
    <property type="evidence" value="ECO:0007669"/>
    <property type="project" value="UniProtKB-SubCell"/>
</dbReference>
<dbReference type="SUPFAM" id="SSF54495">
    <property type="entry name" value="UBC-like"/>
    <property type="match status" value="2"/>
</dbReference>
<organism evidence="16 17">
    <name type="scientific">Coniella lustricola</name>
    <dbReference type="NCBI Taxonomy" id="2025994"/>
    <lineage>
        <taxon>Eukaryota</taxon>
        <taxon>Fungi</taxon>
        <taxon>Dikarya</taxon>
        <taxon>Ascomycota</taxon>
        <taxon>Pezizomycotina</taxon>
        <taxon>Sordariomycetes</taxon>
        <taxon>Sordariomycetidae</taxon>
        <taxon>Diaporthales</taxon>
        <taxon>Schizoparmaceae</taxon>
        <taxon>Coniella</taxon>
    </lineage>
</organism>
<accession>A0A2T3A3E2</accession>
<protein>
    <recommendedName>
        <fullName evidence="11">Ubiquitin-conjugating enzyme E2 Z</fullName>
        <ecNumber evidence="3">2.3.2.23</ecNumber>
    </recommendedName>
    <alternativeName>
        <fullName evidence="12">E2 ubiquitin-conjugating enzyme Z</fullName>
    </alternativeName>
    <alternativeName>
        <fullName evidence="14">Ubiquitin carrier protein Z</fullName>
    </alternativeName>
    <alternativeName>
        <fullName evidence="13">Ubiquitin-protein ligase Z</fullName>
    </alternativeName>
</protein>